<evidence type="ECO:0008006" key="3">
    <source>
        <dbReference type="Google" id="ProtNLM"/>
    </source>
</evidence>
<sequence>MSALSGWHPGEQSIQIKLGIREAVSQMYFAVDGEMPEEHRTFHTTRLPFIPITTLDDVGRPWTSIAASPSGELGFTTSPRYDKLRMAMRLVRGDPLEENLRLFGKEEGSGKVLIAGIGIEFSTRRRNKFAGHVTEVARQGDGELIVELEVTQALGNCPKYINVRELVPHPDVHPEVVHRNLHLSDADRLPEDVIEFIHASDTVFLGTSYVAKKEDELFFPSHVGQNQRGGRQGFVRASRSDGRTVVLPDYSGNRFMSSLGNIESTPLASLSFVSFTEGHILYLTGTARTLIGPEAQNVMPRQTVLTTLHTTGFVFIRDALTVRQRPGTTVERSPYSPPVKLLAEELLRIQGTSLSSTLPDARRTVVVLESIEIHSEDLATFRWKASAPVPIEPGQAAVLDFKGLLGPARYSHMAPWNPASINDDRVRTWTVSRAENLRMGSTTGRSEWFAVTMREKKGGAVTGALFAMARKVREKRPELLRDATPLGLKVQLVGIVGEFTLDAAKQDVDEAPRPMVWFAGGIGVTPFLSMLTSLTAPSQTTSSIVPSTLREPWDIHLILSTREPEVLTTLILDSLQVNGPSQSATTRIHLTVDVFSTTPFSQPSHTPPGVTITAHTGRLDAAFIRTLNSVAQKSVYLCGPPEYERTVLGSLAAVGVVGNAVRREGFEY</sequence>
<dbReference type="Gene3D" id="2.30.110.10">
    <property type="entry name" value="Electron Transport, Fmn-binding Protein, Chain A"/>
    <property type="match status" value="1"/>
</dbReference>
<name>A0A8K0UEG3_9AGAR</name>
<dbReference type="AlphaFoldDB" id="A0A8K0UEG3"/>
<dbReference type="InterPro" id="IPR039261">
    <property type="entry name" value="FNR_nucleotide-bd"/>
</dbReference>
<evidence type="ECO:0000313" key="1">
    <source>
        <dbReference type="EMBL" id="KAH8081976.1"/>
    </source>
</evidence>
<dbReference type="OrthoDB" id="436496at2759"/>
<dbReference type="Gene3D" id="3.40.50.80">
    <property type="entry name" value="Nucleotide-binding domain of ferredoxin-NADP reductase (FNR) module"/>
    <property type="match status" value="1"/>
</dbReference>
<dbReference type="InterPro" id="IPR012349">
    <property type="entry name" value="Split_barrel_FMN-bd"/>
</dbReference>
<reference evidence="1" key="1">
    <citation type="journal article" date="2021" name="New Phytol.">
        <title>Evolutionary innovations through gain and loss of genes in the ectomycorrhizal Boletales.</title>
        <authorList>
            <person name="Wu G."/>
            <person name="Miyauchi S."/>
            <person name="Morin E."/>
            <person name="Kuo A."/>
            <person name="Drula E."/>
            <person name="Varga T."/>
            <person name="Kohler A."/>
            <person name="Feng B."/>
            <person name="Cao Y."/>
            <person name="Lipzen A."/>
            <person name="Daum C."/>
            <person name="Hundley H."/>
            <person name="Pangilinan J."/>
            <person name="Johnson J."/>
            <person name="Barry K."/>
            <person name="LaButti K."/>
            <person name="Ng V."/>
            <person name="Ahrendt S."/>
            <person name="Min B."/>
            <person name="Choi I.G."/>
            <person name="Park H."/>
            <person name="Plett J.M."/>
            <person name="Magnuson J."/>
            <person name="Spatafora J.W."/>
            <person name="Nagy L.G."/>
            <person name="Henrissat B."/>
            <person name="Grigoriev I.V."/>
            <person name="Yang Z.L."/>
            <person name="Xu J."/>
            <person name="Martin F.M."/>
        </authorList>
    </citation>
    <scope>NUCLEOTIDE SEQUENCE</scope>
    <source>
        <strain evidence="1">KKN 215</strain>
    </source>
</reference>
<protein>
    <recommendedName>
        <fullName evidence="3">FAD-binding FR-type domain-containing protein</fullName>
    </recommendedName>
</protein>
<evidence type="ECO:0000313" key="2">
    <source>
        <dbReference type="Proteomes" id="UP000813824"/>
    </source>
</evidence>
<dbReference type="EMBL" id="JAEVFJ010000051">
    <property type="protein sequence ID" value="KAH8081976.1"/>
    <property type="molecule type" value="Genomic_DNA"/>
</dbReference>
<dbReference type="Proteomes" id="UP000813824">
    <property type="component" value="Unassembled WGS sequence"/>
</dbReference>
<accession>A0A8K0UEG3</accession>
<proteinExistence type="predicted"/>
<gene>
    <name evidence="1" type="ORF">BXZ70DRAFT_629787</name>
</gene>
<keyword evidence="2" id="KW-1185">Reference proteome</keyword>
<dbReference type="PANTHER" id="PTHR42815:SF2">
    <property type="entry name" value="FAD-BINDING, PUTATIVE (AFU_ORTHOLOGUE AFUA_6G07600)-RELATED"/>
    <property type="match status" value="1"/>
</dbReference>
<organism evidence="1 2">
    <name type="scientific">Cristinia sonorae</name>
    <dbReference type="NCBI Taxonomy" id="1940300"/>
    <lineage>
        <taxon>Eukaryota</taxon>
        <taxon>Fungi</taxon>
        <taxon>Dikarya</taxon>
        <taxon>Basidiomycota</taxon>
        <taxon>Agaricomycotina</taxon>
        <taxon>Agaricomycetes</taxon>
        <taxon>Agaricomycetidae</taxon>
        <taxon>Agaricales</taxon>
        <taxon>Pleurotineae</taxon>
        <taxon>Stephanosporaceae</taxon>
        <taxon>Cristinia</taxon>
    </lineage>
</organism>
<comment type="caution">
    <text evidence="1">The sequence shown here is derived from an EMBL/GenBank/DDBJ whole genome shotgun (WGS) entry which is preliminary data.</text>
</comment>
<dbReference type="SUPFAM" id="SSF52343">
    <property type="entry name" value="Ferredoxin reductase-like, C-terminal NADP-linked domain"/>
    <property type="match status" value="1"/>
</dbReference>
<dbReference type="PANTHER" id="PTHR42815">
    <property type="entry name" value="FAD-BINDING, PUTATIVE (AFU_ORTHOLOGUE AFUA_6G07600)-RELATED"/>
    <property type="match status" value="1"/>
</dbReference>